<evidence type="ECO:0000256" key="4">
    <source>
        <dbReference type="ARBA" id="ARBA00023125"/>
    </source>
</evidence>
<reference evidence="9" key="1">
    <citation type="submission" date="2023-01" db="EMBL/GenBank/DDBJ databases">
        <title>Exophiala dermititidis isolated from Cystic Fibrosis Patient.</title>
        <authorList>
            <person name="Kurbessoian T."/>
            <person name="Crocker A."/>
            <person name="Murante D."/>
            <person name="Hogan D.A."/>
            <person name="Stajich J.E."/>
        </authorList>
    </citation>
    <scope>NUCLEOTIDE SEQUENCE</scope>
    <source>
        <strain evidence="9">Ex8</strain>
    </source>
</reference>
<evidence type="ECO:0000256" key="7">
    <source>
        <dbReference type="SAM" id="MobiDB-lite"/>
    </source>
</evidence>
<accession>A0AAN6IQF3</accession>
<feature type="compositionally biased region" description="Low complexity" evidence="7">
    <location>
        <begin position="116"/>
        <end position="128"/>
    </location>
</feature>
<dbReference type="GO" id="GO:0008270">
    <property type="term" value="F:zinc ion binding"/>
    <property type="evidence" value="ECO:0007669"/>
    <property type="project" value="InterPro"/>
</dbReference>
<comment type="subcellular location">
    <subcellularLocation>
        <location evidence="1">Nucleus</location>
    </subcellularLocation>
</comment>
<dbReference type="InterPro" id="IPR001138">
    <property type="entry name" value="Zn2Cys6_DnaBD"/>
</dbReference>
<dbReference type="GO" id="GO:0000981">
    <property type="term" value="F:DNA-binding transcription factor activity, RNA polymerase II-specific"/>
    <property type="evidence" value="ECO:0007669"/>
    <property type="project" value="InterPro"/>
</dbReference>
<keyword evidence="4" id="KW-0238">DNA-binding</keyword>
<feature type="region of interest" description="Disordered" evidence="7">
    <location>
        <begin position="116"/>
        <end position="144"/>
    </location>
</feature>
<feature type="domain" description="Zn(2)-C6 fungal-type" evidence="8">
    <location>
        <begin position="47"/>
        <end position="78"/>
    </location>
</feature>
<dbReference type="CDD" id="cd12148">
    <property type="entry name" value="fungal_TF_MHR"/>
    <property type="match status" value="1"/>
</dbReference>
<keyword evidence="2" id="KW-0479">Metal-binding</keyword>
<sequence>MREDIVQPTMSLADDPYVQSDASDESDDQHHGDAAASGARRIRSSRACVACRRMKTRCEIDEALGDACKLCIRARRPCIMQTVTRRRRPKTTDRVADLEKKIDALTALLASSQAATSGGQASGASGATEVAEPSQNHESDPDQTLNPMDGLIVNALNQGLLDWDTACRAFSRYQHEMCQFFPFVVFPPSSNADYVRNQQPFLFFTIVTLALFSTHSSTAADLVNMLTKDLALRIVHRGERSLELVQALLLYTTYYAKPKPTRELNFNQIVHMASTMALDIGLGRRSHKTSRTGQASRNELESLAGRRAWLGCYYLATSASTSLRHPSFVRWSAYIEECLDVLASEPQALPSDTWLCDLVRLQHIVEDAAVMFSMDDPGSTVTLNDPKTRYQMGVFRQQLEHWRRSCKTSRLLPYVRHIEASATLYVHEIALHSEHNIDEFRPPLRPMGAGPTRENLIPSMTALQVLPARIESLFACLSAIHGCFDALLSMNLTTLCALPNMFFVRTGYAAWALRKLLNVCESQPFAEGQFTINTEDLKFEEYLSALIETLARVCEQNNSHVVRAFYVVMTQIKAQASKSSDATNRADISTRDVQQILQTGCVDGSQSGSAPTKVSDSASQRSCPAENTNFRASNNEPIISPQQLQLDAYLQSDQQLGVPSLVQANMDDSAMTGIEALQWFDQDFAFDDLQPYRF</sequence>
<evidence type="ECO:0000313" key="9">
    <source>
        <dbReference type="EMBL" id="KAJ8986702.1"/>
    </source>
</evidence>
<dbReference type="SUPFAM" id="SSF57701">
    <property type="entry name" value="Zn2/Cys6 DNA-binding domain"/>
    <property type="match status" value="1"/>
</dbReference>
<comment type="caution">
    <text evidence="9">The sequence shown here is derived from an EMBL/GenBank/DDBJ whole genome shotgun (WGS) entry which is preliminary data.</text>
</comment>
<dbReference type="GO" id="GO:0000976">
    <property type="term" value="F:transcription cis-regulatory region binding"/>
    <property type="evidence" value="ECO:0007669"/>
    <property type="project" value="TreeGrafter"/>
</dbReference>
<dbReference type="PROSITE" id="PS00463">
    <property type="entry name" value="ZN2_CY6_FUNGAL_1"/>
    <property type="match status" value="1"/>
</dbReference>
<feature type="region of interest" description="Disordered" evidence="7">
    <location>
        <begin position="1"/>
        <end position="39"/>
    </location>
</feature>
<evidence type="ECO:0000256" key="3">
    <source>
        <dbReference type="ARBA" id="ARBA00023015"/>
    </source>
</evidence>
<dbReference type="EMBL" id="JAJGCB010000032">
    <property type="protein sequence ID" value="KAJ8986702.1"/>
    <property type="molecule type" value="Genomic_DNA"/>
</dbReference>
<gene>
    <name evidence="9" type="ORF">HRR80_009155</name>
</gene>
<dbReference type="InterPro" id="IPR051089">
    <property type="entry name" value="prtT"/>
</dbReference>
<organism evidence="9 10">
    <name type="scientific">Exophiala dermatitidis</name>
    <name type="common">Black yeast-like fungus</name>
    <name type="synonym">Wangiella dermatitidis</name>
    <dbReference type="NCBI Taxonomy" id="5970"/>
    <lineage>
        <taxon>Eukaryota</taxon>
        <taxon>Fungi</taxon>
        <taxon>Dikarya</taxon>
        <taxon>Ascomycota</taxon>
        <taxon>Pezizomycotina</taxon>
        <taxon>Eurotiomycetes</taxon>
        <taxon>Chaetothyriomycetidae</taxon>
        <taxon>Chaetothyriales</taxon>
        <taxon>Herpotrichiellaceae</taxon>
        <taxon>Exophiala</taxon>
    </lineage>
</organism>
<dbReference type="AlphaFoldDB" id="A0AAN6IQF3"/>
<dbReference type="InterPro" id="IPR007219">
    <property type="entry name" value="XnlR_reg_dom"/>
</dbReference>
<dbReference type="InterPro" id="IPR036864">
    <property type="entry name" value="Zn2-C6_fun-type_DNA-bd_sf"/>
</dbReference>
<evidence type="ECO:0000313" key="10">
    <source>
        <dbReference type="Proteomes" id="UP001161757"/>
    </source>
</evidence>
<dbReference type="GO" id="GO:0006351">
    <property type="term" value="P:DNA-templated transcription"/>
    <property type="evidence" value="ECO:0007669"/>
    <property type="project" value="InterPro"/>
</dbReference>
<dbReference type="Pfam" id="PF04082">
    <property type="entry name" value="Fungal_trans"/>
    <property type="match status" value="1"/>
</dbReference>
<keyword evidence="5" id="KW-0804">Transcription</keyword>
<dbReference type="CDD" id="cd00067">
    <property type="entry name" value="GAL4"/>
    <property type="match status" value="1"/>
</dbReference>
<protein>
    <recommendedName>
        <fullName evidence="8">Zn(2)-C6 fungal-type domain-containing protein</fullName>
    </recommendedName>
</protein>
<evidence type="ECO:0000256" key="2">
    <source>
        <dbReference type="ARBA" id="ARBA00022723"/>
    </source>
</evidence>
<dbReference type="GO" id="GO:0005634">
    <property type="term" value="C:nucleus"/>
    <property type="evidence" value="ECO:0007669"/>
    <property type="project" value="UniProtKB-SubCell"/>
</dbReference>
<dbReference type="PANTHER" id="PTHR31845:SF39">
    <property type="entry name" value="TRANSCRIPTION FACTOR PBCR-RELATED"/>
    <property type="match status" value="1"/>
</dbReference>
<name>A0AAN6IQF3_EXODE</name>
<evidence type="ECO:0000259" key="8">
    <source>
        <dbReference type="PROSITE" id="PS00463"/>
    </source>
</evidence>
<dbReference type="Proteomes" id="UP001161757">
    <property type="component" value="Unassembled WGS sequence"/>
</dbReference>
<dbReference type="Gene3D" id="4.10.240.10">
    <property type="entry name" value="Zn(2)-C6 fungal-type DNA-binding domain"/>
    <property type="match status" value="1"/>
</dbReference>
<feature type="region of interest" description="Disordered" evidence="7">
    <location>
        <begin position="602"/>
        <end position="637"/>
    </location>
</feature>
<dbReference type="PANTHER" id="PTHR31845">
    <property type="entry name" value="FINGER DOMAIN PROTEIN, PUTATIVE-RELATED"/>
    <property type="match status" value="1"/>
</dbReference>
<evidence type="ECO:0000256" key="5">
    <source>
        <dbReference type="ARBA" id="ARBA00023163"/>
    </source>
</evidence>
<keyword evidence="6" id="KW-0539">Nucleus</keyword>
<evidence type="ECO:0000256" key="1">
    <source>
        <dbReference type="ARBA" id="ARBA00004123"/>
    </source>
</evidence>
<keyword evidence="3" id="KW-0805">Transcription regulation</keyword>
<evidence type="ECO:0000256" key="6">
    <source>
        <dbReference type="ARBA" id="ARBA00023242"/>
    </source>
</evidence>
<proteinExistence type="predicted"/>